<dbReference type="InterPro" id="IPR014251">
    <property type="entry name" value="Spore_LonB"/>
</dbReference>
<accession>A0A926DN31</accession>
<keyword evidence="2 5" id="KW-0378">Hydrolase</keyword>
<dbReference type="PANTHER" id="PTHR10046">
    <property type="entry name" value="ATP DEPENDENT LON PROTEASE FAMILY MEMBER"/>
    <property type="match status" value="1"/>
</dbReference>
<dbReference type="CDD" id="cd18139">
    <property type="entry name" value="HLD_clamp_RarA"/>
    <property type="match status" value="1"/>
</dbReference>
<comment type="subunit">
    <text evidence="4">Homohexamer. Organized in a ring with a central cavity.</text>
</comment>
<dbReference type="GO" id="GO:0030163">
    <property type="term" value="P:protein catabolic process"/>
    <property type="evidence" value="ECO:0007669"/>
    <property type="project" value="InterPro"/>
</dbReference>
<keyword evidence="11" id="KW-1185">Reference proteome</keyword>
<dbReference type="NCBIfam" id="TIGR02902">
    <property type="entry name" value="spore_lonB"/>
    <property type="match status" value="1"/>
</dbReference>
<dbReference type="InterPro" id="IPR000523">
    <property type="entry name" value="Mg_chelatse_chII-like_cat_dom"/>
</dbReference>
<evidence type="ECO:0000256" key="3">
    <source>
        <dbReference type="ARBA" id="ARBA00022825"/>
    </source>
</evidence>
<evidence type="ECO:0000313" key="11">
    <source>
        <dbReference type="Proteomes" id="UP000657006"/>
    </source>
</evidence>
<reference evidence="10" key="1">
    <citation type="submission" date="2020-08" db="EMBL/GenBank/DDBJ databases">
        <title>Genome public.</title>
        <authorList>
            <person name="Liu C."/>
            <person name="Sun Q."/>
        </authorList>
    </citation>
    <scope>NUCLEOTIDE SEQUENCE</scope>
    <source>
        <strain evidence="10">NSJ-32</strain>
    </source>
</reference>
<keyword evidence="7" id="KW-0472">Membrane</keyword>
<evidence type="ECO:0000313" key="10">
    <source>
        <dbReference type="EMBL" id="MBC8542020.1"/>
    </source>
</evidence>
<dbReference type="PRINTS" id="PR00830">
    <property type="entry name" value="ENDOLAPTASE"/>
</dbReference>
<dbReference type="AlphaFoldDB" id="A0A926DN31"/>
<dbReference type="Proteomes" id="UP000657006">
    <property type="component" value="Unassembled WGS sequence"/>
</dbReference>
<evidence type="ECO:0000256" key="1">
    <source>
        <dbReference type="ARBA" id="ARBA00022670"/>
    </source>
</evidence>
<dbReference type="EC" id="3.4.21.53" evidence="5"/>
<dbReference type="GO" id="GO:0005524">
    <property type="term" value="F:ATP binding"/>
    <property type="evidence" value="ECO:0007669"/>
    <property type="project" value="InterPro"/>
</dbReference>
<dbReference type="GO" id="GO:0004176">
    <property type="term" value="F:ATP-dependent peptidase activity"/>
    <property type="evidence" value="ECO:0007669"/>
    <property type="project" value="UniProtKB-UniRule"/>
</dbReference>
<keyword evidence="1 5" id="KW-0645">Protease</keyword>
<dbReference type="InterPro" id="IPR008269">
    <property type="entry name" value="Lon_proteolytic"/>
</dbReference>
<evidence type="ECO:0000259" key="9">
    <source>
        <dbReference type="PROSITE" id="PS51786"/>
    </source>
</evidence>
<feature type="active site" evidence="5">
    <location>
        <position position="492"/>
    </location>
</feature>
<evidence type="ECO:0000256" key="4">
    <source>
        <dbReference type="ARBA" id="ARBA00026070"/>
    </source>
</evidence>
<dbReference type="Gene3D" id="3.30.230.10">
    <property type="match status" value="1"/>
</dbReference>
<dbReference type="GO" id="GO:0004252">
    <property type="term" value="F:serine-type endopeptidase activity"/>
    <property type="evidence" value="ECO:0007669"/>
    <property type="project" value="UniProtKB-UniRule"/>
</dbReference>
<dbReference type="Pfam" id="PF05362">
    <property type="entry name" value="Lon_C"/>
    <property type="match status" value="1"/>
</dbReference>
<dbReference type="GO" id="GO:0006355">
    <property type="term" value="P:regulation of DNA-templated transcription"/>
    <property type="evidence" value="ECO:0007669"/>
    <property type="project" value="InterPro"/>
</dbReference>
<dbReference type="Gene3D" id="3.40.50.300">
    <property type="entry name" value="P-loop containing nucleotide triphosphate hydrolases"/>
    <property type="match status" value="1"/>
</dbReference>
<dbReference type="GO" id="GO:0006508">
    <property type="term" value="P:proteolysis"/>
    <property type="evidence" value="ECO:0007669"/>
    <property type="project" value="UniProtKB-KW"/>
</dbReference>
<proteinExistence type="inferred from homology"/>
<dbReference type="InterPro" id="IPR014721">
    <property type="entry name" value="Ribsml_uS5_D2-typ_fold_subgr"/>
</dbReference>
<dbReference type="SUPFAM" id="SSF52540">
    <property type="entry name" value="P-loop containing nucleoside triphosphate hydrolases"/>
    <property type="match status" value="1"/>
</dbReference>
<feature type="transmembrane region" description="Helical" evidence="7">
    <location>
        <begin position="6"/>
        <end position="24"/>
    </location>
</feature>
<comment type="caution">
    <text evidence="10">The sequence shown here is derived from an EMBL/GenBank/DDBJ whole genome shotgun (WGS) entry which is preliminary data.</text>
</comment>
<sequence>MTFTTVFVIIQFIFSCIIGIYFYTQLKRQESSKTSIEKESRKKMEQLHRLRRIHLTEPLAEKTRPQTLQDIVGQEEGIKALKAALCGPNPQHVLIYGPPGVGKTAAARVILEEAKKSATSPFQETACFVEMDATTMRFDDRGIADPLIGTVHDPIYQGAGAYGAAGIPQPKEGAVTKAHGGVLFLDEIGELHPIQMNKLLKVLEDRKVMLESSYYSSENSNIPSYIHEIFQKGLPADFRLIGATTRGPEDIPPAIRSRCTEIYFRGLRPDEIRSIVEGAAEKGGFTLEEGIPALIASYCDNGRDAVNILQTAGSSALLEERTHIDKSDVEWVLEFGQYVPREAGMPCKREPSIGCVYGIGVTGGGQGHLMEMEVRLEAMHPGREGVLIITGLVEEEELERGQQKLRRTSTAKASVHNALTLLKAKYAIEYHQYDIHINIPGGMPVDGPSAGTALLCALYSAFLSCPIPPNVAMTGEISIWGDVLPVGGVQAKIEAAEMAGMKRVFIPAANWKKCFEKRRIQVIPVDHIDQLLADVFQRKGEDTTRTQAADAEREMLSAEGLGR</sequence>
<feature type="active site" evidence="5">
    <location>
        <position position="449"/>
    </location>
</feature>
<protein>
    <recommendedName>
        <fullName evidence="5">endopeptidase La</fullName>
        <ecNumber evidence="5">3.4.21.53</ecNumber>
    </recommendedName>
</protein>
<evidence type="ECO:0000256" key="2">
    <source>
        <dbReference type="ARBA" id="ARBA00022801"/>
    </source>
</evidence>
<feature type="domain" description="Sigma-54 factor interaction" evidence="8">
    <location>
        <begin position="93"/>
        <end position="265"/>
    </location>
</feature>
<comment type="catalytic activity">
    <reaction evidence="5">
        <text>Hydrolysis of proteins in presence of ATP.</text>
        <dbReference type="EC" id="3.4.21.53"/>
    </reaction>
</comment>
<feature type="domain" description="Lon proteolytic" evidence="9">
    <location>
        <begin position="350"/>
        <end position="538"/>
    </location>
</feature>
<dbReference type="InterPro" id="IPR003593">
    <property type="entry name" value="AAA+_ATPase"/>
</dbReference>
<evidence type="ECO:0000259" key="8">
    <source>
        <dbReference type="PROSITE" id="PS50045"/>
    </source>
</evidence>
<feature type="region of interest" description="Disordered" evidence="6">
    <location>
        <begin position="542"/>
        <end position="563"/>
    </location>
</feature>
<dbReference type="SMART" id="SM00382">
    <property type="entry name" value="AAA"/>
    <property type="match status" value="1"/>
</dbReference>
<dbReference type="InterPro" id="IPR027417">
    <property type="entry name" value="P-loop_NTPase"/>
</dbReference>
<dbReference type="InterPro" id="IPR002078">
    <property type="entry name" value="Sigma_54_int"/>
</dbReference>
<comment type="similarity">
    <text evidence="5">Belongs to the peptidase S16 family.</text>
</comment>
<dbReference type="RefSeq" id="WP_249289110.1">
    <property type="nucleotide sequence ID" value="NZ_JACRSQ010000001.1"/>
</dbReference>
<keyword evidence="7" id="KW-1133">Transmembrane helix</keyword>
<dbReference type="CDD" id="cd00009">
    <property type="entry name" value="AAA"/>
    <property type="match status" value="1"/>
</dbReference>
<dbReference type="SUPFAM" id="SSF54211">
    <property type="entry name" value="Ribosomal protein S5 domain 2-like"/>
    <property type="match status" value="1"/>
</dbReference>
<evidence type="ECO:0000256" key="7">
    <source>
        <dbReference type="SAM" id="Phobius"/>
    </source>
</evidence>
<keyword evidence="3 5" id="KW-0720">Serine protease</keyword>
<evidence type="ECO:0000256" key="5">
    <source>
        <dbReference type="PROSITE-ProRule" id="PRU01122"/>
    </source>
</evidence>
<gene>
    <name evidence="10" type="primary">lonB</name>
    <name evidence="10" type="ORF">H8730_00450</name>
</gene>
<dbReference type="Pfam" id="PF01078">
    <property type="entry name" value="Mg_chelatase"/>
    <property type="match status" value="1"/>
</dbReference>
<evidence type="ECO:0000256" key="6">
    <source>
        <dbReference type="SAM" id="MobiDB-lite"/>
    </source>
</evidence>
<dbReference type="PROSITE" id="PS50045">
    <property type="entry name" value="SIGMA54_INTERACT_4"/>
    <property type="match status" value="1"/>
</dbReference>
<dbReference type="InterPro" id="IPR027065">
    <property type="entry name" value="Lon_Prtase"/>
</dbReference>
<dbReference type="EMBL" id="JACRSQ010000001">
    <property type="protein sequence ID" value="MBC8542020.1"/>
    <property type="molecule type" value="Genomic_DNA"/>
</dbReference>
<keyword evidence="7" id="KW-0812">Transmembrane</keyword>
<organism evidence="10 11">
    <name type="scientific">Bianquea renquensis</name>
    <dbReference type="NCBI Taxonomy" id="2763661"/>
    <lineage>
        <taxon>Bacteria</taxon>
        <taxon>Bacillati</taxon>
        <taxon>Bacillota</taxon>
        <taxon>Clostridia</taxon>
        <taxon>Eubacteriales</taxon>
        <taxon>Bianqueaceae</taxon>
        <taxon>Bianquea</taxon>
    </lineage>
</organism>
<dbReference type="PROSITE" id="PS51786">
    <property type="entry name" value="LON_PROTEOLYTIC"/>
    <property type="match status" value="1"/>
</dbReference>
<name>A0A926DN31_9FIRM</name>
<dbReference type="InterPro" id="IPR020568">
    <property type="entry name" value="Ribosomal_Su5_D2-typ_SF"/>
</dbReference>